<protein>
    <submittedName>
        <fullName evidence="6">Transcriptional regulator</fullName>
    </submittedName>
</protein>
<sequence length="227" mass="25362">MHEDRAQHEPGVLNPELDAALRQHARRRLLGRGEQLYAFGSVPDALFCVEEGVLRLSVTSPEGRESVLSMVTQNQWFGEASLFSGEPRGNDAMAIVASAVLIVPAAAVHQLVDHRPDFLLQFLAMMGRRYRMILSRMDDTVLRPLPARLAREVLQAHGRELAAAGPHHPVTLRFSQEEMSQMLGASRQSINRLLKQWERGGAIEVAYRSLTVLDPEALRLLTERDEG</sequence>
<dbReference type="PROSITE" id="PS50042">
    <property type="entry name" value="CNMP_BINDING_3"/>
    <property type="match status" value="1"/>
</dbReference>
<gene>
    <name evidence="6" type="ORF">NJ75_00852</name>
</gene>
<dbReference type="CDD" id="cd00038">
    <property type="entry name" value="CAP_ED"/>
    <property type="match status" value="1"/>
</dbReference>
<dbReference type="InterPro" id="IPR036390">
    <property type="entry name" value="WH_DNA-bd_sf"/>
</dbReference>
<reference evidence="6 7" key="1">
    <citation type="submission" date="2014-10" db="EMBL/GenBank/DDBJ databases">
        <title>Draft genome sequence of Novosphingobium subterraneum DSM 12447.</title>
        <authorList>
            <person name="Gan H.M."/>
            <person name="Gan H.Y."/>
            <person name="Savka M.A."/>
        </authorList>
    </citation>
    <scope>NUCLEOTIDE SEQUENCE [LARGE SCALE GENOMIC DNA]</scope>
    <source>
        <strain evidence="6 7">DSM 12447</strain>
    </source>
</reference>
<dbReference type="Pfam" id="PF00027">
    <property type="entry name" value="cNMP_binding"/>
    <property type="match status" value="1"/>
</dbReference>
<dbReference type="STRING" id="48936.NJ75_00852"/>
<comment type="caution">
    <text evidence="6">The sequence shown here is derived from an EMBL/GenBank/DDBJ whole genome shotgun (WGS) entry which is preliminary data.</text>
</comment>
<dbReference type="Proteomes" id="UP000031338">
    <property type="component" value="Unassembled WGS sequence"/>
</dbReference>
<evidence type="ECO:0000259" key="5">
    <source>
        <dbReference type="PROSITE" id="PS51063"/>
    </source>
</evidence>
<accession>A0A0B9A095</accession>
<dbReference type="Pfam" id="PF13545">
    <property type="entry name" value="HTH_Crp_2"/>
    <property type="match status" value="1"/>
</dbReference>
<keyword evidence="7" id="KW-1185">Reference proteome</keyword>
<dbReference type="PROSITE" id="PS51063">
    <property type="entry name" value="HTH_CRP_2"/>
    <property type="match status" value="1"/>
</dbReference>
<keyword evidence="2" id="KW-0238">DNA-binding</keyword>
<keyword evidence="3" id="KW-0804">Transcription</keyword>
<evidence type="ECO:0000259" key="4">
    <source>
        <dbReference type="PROSITE" id="PS50042"/>
    </source>
</evidence>
<dbReference type="InterPro" id="IPR000595">
    <property type="entry name" value="cNMP-bd_dom"/>
</dbReference>
<dbReference type="InterPro" id="IPR012318">
    <property type="entry name" value="HTH_CRP"/>
</dbReference>
<evidence type="ECO:0000256" key="1">
    <source>
        <dbReference type="ARBA" id="ARBA00023015"/>
    </source>
</evidence>
<dbReference type="GO" id="GO:0005829">
    <property type="term" value="C:cytosol"/>
    <property type="evidence" value="ECO:0007669"/>
    <property type="project" value="TreeGrafter"/>
</dbReference>
<dbReference type="InterPro" id="IPR036388">
    <property type="entry name" value="WH-like_DNA-bd_sf"/>
</dbReference>
<dbReference type="EMBL" id="JRVC01000003">
    <property type="protein sequence ID" value="KHS48769.1"/>
    <property type="molecule type" value="Genomic_DNA"/>
</dbReference>
<dbReference type="SUPFAM" id="SSF51206">
    <property type="entry name" value="cAMP-binding domain-like"/>
    <property type="match status" value="1"/>
</dbReference>
<evidence type="ECO:0000256" key="3">
    <source>
        <dbReference type="ARBA" id="ARBA00023163"/>
    </source>
</evidence>
<evidence type="ECO:0000313" key="6">
    <source>
        <dbReference type="EMBL" id="KHS48769.1"/>
    </source>
</evidence>
<dbReference type="Gene3D" id="2.60.120.10">
    <property type="entry name" value="Jelly Rolls"/>
    <property type="match status" value="1"/>
</dbReference>
<dbReference type="SMART" id="SM00100">
    <property type="entry name" value="cNMP"/>
    <property type="match status" value="1"/>
</dbReference>
<feature type="domain" description="HTH crp-type" evidence="5">
    <location>
        <begin position="143"/>
        <end position="216"/>
    </location>
</feature>
<dbReference type="PATRIC" id="fig|48936.3.peg.862"/>
<dbReference type="PANTHER" id="PTHR24567">
    <property type="entry name" value="CRP FAMILY TRANSCRIPTIONAL REGULATORY PROTEIN"/>
    <property type="match status" value="1"/>
</dbReference>
<dbReference type="GO" id="GO:0003677">
    <property type="term" value="F:DNA binding"/>
    <property type="evidence" value="ECO:0007669"/>
    <property type="project" value="UniProtKB-KW"/>
</dbReference>
<dbReference type="AlphaFoldDB" id="A0A0B9A095"/>
<dbReference type="SUPFAM" id="SSF46785">
    <property type="entry name" value="Winged helix' DNA-binding domain"/>
    <property type="match status" value="1"/>
</dbReference>
<dbReference type="InterPro" id="IPR018490">
    <property type="entry name" value="cNMP-bd_dom_sf"/>
</dbReference>
<dbReference type="PANTHER" id="PTHR24567:SF74">
    <property type="entry name" value="HTH-TYPE TRANSCRIPTIONAL REGULATOR ARCR"/>
    <property type="match status" value="1"/>
</dbReference>
<organism evidence="6 7">
    <name type="scientific">Novosphingobium subterraneum</name>
    <dbReference type="NCBI Taxonomy" id="48936"/>
    <lineage>
        <taxon>Bacteria</taxon>
        <taxon>Pseudomonadati</taxon>
        <taxon>Pseudomonadota</taxon>
        <taxon>Alphaproteobacteria</taxon>
        <taxon>Sphingomonadales</taxon>
        <taxon>Sphingomonadaceae</taxon>
        <taxon>Novosphingobium</taxon>
    </lineage>
</organism>
<proteinExistence type="predicted"/>
<dbReference type="InterPro" id="IPR050397">
    <property type="entry name" value="Env_Response_Regulators"/>
</dbReference>
<dbReference type="GO" id="GO:0003700">
    <property type="term" value="F:DNA-binding transcription factor activity"/>
    <property type="evidence" value="ECO:0007669"/>
    <property type="project" value="TreeGrafter"/>
</dbReference>
<name>A0A0B9A095_9SPHN</name>
<dbReference type="InterPro" id="IPR014710">
    <property type="entry name" value="RmlC-like_jellyroll"/>
</dbReference>
<dbReference type="SMART" id="SM00419">
    <property type="entry name" value="HTH_CRP"/>
    <property type="match status" value="1"/>
</dbReference>
<dbReference type="Gene3D" id="1.10.10.10">
    <property type="entry name" value="Winged helix-like DNA-binding domain superfamily/Winged helix DNA-binding domain"/>
    <property type="match status" value="1"/>
</dbReference>
<evidence type="ECO:0000313" key="7">
    <source>
        <dbReference type="Proteomes" id="UP000031338"/>
    </source>
</evidence>
<keyword evidence="1" id="KW-0805">Transcription regulation</keyword>
<evidence type="ECO:0000256" key="2">
    <source>
        <dbReference type="ARBA" id="ARBA00023125"/>
    </source>
</evidence>
<feature type="domain" description="Cyclic nucleotide-binding" evidence="4">
    <location>
        <begin position="33"/>
        <end position="112"/>
    </location>
</feature>